<reference evidence="3" key="1">
    <citation type="submission" date="2015-09" db="EMBL/GenBank/DDBJ databases">
        <authorList>
            <consortium name="Pathogen Informatics"/>
        </authorList>
    </citation>
    <scope>NUCLEOTIDE SEQUENCE [LARGE SCALE GENOMIC DNA]</scope>
    <source>
        <strain evidence="3">Lake Konstanz</strain>
    </source>
</reference>
<organism evidence="2 3">
    <name type="scientific">Bodo saltans</name>
    <name type="common">Flagellated protozoan</name>
    <dbReference type="NCBI Taxonomy" id="75058"/>
    <lineage>
        <taxon>Eukaryota</taxon>
        <taxon>Discoba</taxon>
        <taxon>Euglenozoa</taxon>
        <taxon>Kinetoplastea</taxon>
        <taxon>Metakinetoplastina</taxon>
        <taxon>Eubodonida</taxon>
        <taxon>Bodonidae</taxon>
        <taxon>Bodo</taxon>
    </lineage>
</organism>
<dbReference type="AlphaFoldDB" id="A0A0S4JU33"/>
<sequence length="136" mass="15327">MPATNKKCPPPCSTFDSYGDYWSEENWAVAALASRLFCEPYKPKLLEMCSGRAKLMPNAAQWFLITYQNAYADCTNVTVVLRCVPLLLLRCRALNHQLQQHLLHWSFQTQVSSSKNQSGSLKSGALQKKKGRSQVS</sequence>
<proteinExistence type="predicted"/>
<gene>
    <name evidence="2" type="ORF">BSAL_44530</name>
</gene>
<protein>
    <submittedName>
        <fullName evidence="2">Uncharacterized protein</fullName>
    </submittedName>
</protein>
<evidence type="ECO:0000256" key="1">
    <source>
        <dbReference type="SAM" id="MobiDB-lite"/>
    </source>
</evidence>
<name>A0A0S4JU33_BODSA</name>
<evidence type="ECO:0000313" key="3">
    <source>
        <dbReference type="Proteomes" id="UP000051952"/>
    </source>
</evidence>
<dbReference type="VEuPathDB" id="TriTrypDB:BSAL_44530"/>
<dbReference type="Proteomes" id="UP000051952">
    <property type="component" value="Unassembled WGS sequence"/>
</dbReference>
<keyword evidence="3" id="KW-1185">Reference proteome</keyword>
<feature type="compositionally biased region" description="Low complexity" evidence="1">
    <location>
        <begin position="114"/>
        <end position="124"/>
    </location>
</feature>
<dbReference type="EMBL" id="CYKH01002190">
    <property type="protein sequence ID" value="CUG93732.1"/>
    <property type="molecule type" value="Genomic_DNA"/>
</dbReference>
<feature type="compositionally biased region" description="Basic residues" evidence="1">
    <location>
        <begin position="127"/>
        <end position="136"/>
    </location>
</feature>
<feature type="region of interest" description="Disordered" evidence="1">
    <location>
        <begin position="114"/>
        <end position="136"/>
    </location>
</feature>
<evidence type="ECO:0000313" key="2">
    <source>
        <dbReference type="EMBL" id="CUG93732.1"/>
    </source>
</evidence>
<accession>A0A0S4JU33</accession>